<protein>
    <recommendedName>
        <fullName evidence="12">Scavenger receptor class B member 1</fullName>
    </recommendedName>
</protein>
<reference evidence="10" key="1">
    <citation type="submission" date="2022-03" db="EMBL/GenBank/DDBJ databases">
        <authorList>
            <person name="Martin H S."/>
        </authorList>
    </citation>
    <scope>NUCLEOTIDE SEQUENCE</scope>
</reference>
<evidence type="ECO:0000256" key="5">
    <source>
        <dbReference type="ARBA" id="ARBA00022989"/>
    </source>
</evidence>
<feature type="region of interest" description="Disordered" evidence="8">
    <location>
        <begin position="633"/>
        <end position="667"/>
    </location>
</feature>
<dbReference type="PANTHER" id="PTHR11923">
    <property type="entry name" value="SCAVENGER RECEPTOR CLASS B TYPE-1 SR-B1"/>
    <property type="match status" value="1"/>
</dbReference>
<evidence type="ECO:0000256" key="1">
    <source>
        <dbReference type="ARBA" id="ARBA00004236"/>
    </source>
</evidence>
<feature type="non-terminal residue" evidence="10">
    <location>
        <position position="1"/>
    </location>
</feature>
<comment type="subcellular location">
    <subcellularLocation>
        <location evidence="1">Cell membrane</location>
    </subcellularLocation>
</comment>
<keyword evidence="4 9" id="KW-0812">Transmembrane</keyword>
<dbReference type="Pfam" id="PF01130">
    <property type="entry name" value="CD36"/>
    <property type="match status" value="1"/>
</dbReference>
<keyword evidence="5 9" id="KW-1133">Transmembrane helix</keyword>
<dbReference type="InterPro" id="IPR002159">
    <property type="entry name" value="CD36_fam"/>
</dbReference>
<evidence type="ECO:0000256" key="8">
    <source>
        <dbReference type="SAM" id="MobiDB-lite"/>
    </source>
</evidence>
<comment type="similarity">
    <text evidence="2">Belongs to the CD36 family.</text>
</comment>
<dbReference type="PRINTS" id="PR01609">
    <property type="entry name" value="CD36FAMILY"/>
</dbReference>
<dbReference type="PANTHER" id="PTHR11923:SF67">
    <property type="entry name" value="RE68569P"/>
    <property type="match status" value="1"/>
</dbReference>
<evidence type="ECO:0000313" key="11">
    <source>
        <dbReference type="Proteomes" id="UP000837857"/>
    </source>
</evidence>
<feature type="transmembrane region" description="Helical" evidence="9">
    <location>
        <begin position="90"/>
        <end position="111"/>
    </location>
</feature>
<feature type="transmembrane region" description="Helical" evidence="9">
    <location>
        <begin position="529"/>
        <end position="554"/>
    </location>
</feature>
<keyword evidence="7" id="KW-0325">Glycoprotein</keyword>
<keyword evidence="6 9" id="KW-0472">Membrane</keyword>
<evidence type="ECO:0000256" key="7">
    <source>
        <dbReference type="ARBA" id="ARBA00023180"/>
    </source>
</evidence>
<organism evidence="10 11">
    <name type="scientific">Iphiclides podalirius</name>
    <name type="common">scarce swallowtail</name>
    <dbReference type="NCBI Taxonomy" id="110791"/>
    <lineage>
        <taxon>Eukaryota</taxon>
        <taxon>Metazoa</taxon>
        <taxon>Ecdysozoa</taxon>
        <taxon>Arthropoda</taxon>
        <taxon>Hexapoda</taxon>
        <taxon>Insecta</taxon>
        <taxon>Pterygota</taxon>
        <taxon>Neoptera</taxon>
        <taxon>Endopterygota</taxon>
        <taxon>Lepidoptera</taxon>
        <taxon>Glossata</taxon>
        <taxon>Ditrysia</taxon>
        <taxon>Papilionoidea</taxon>
        <taxon>Papilionidae</taxon>
        <taxon>Papilioninae</taxon>
        <taxon>Iphiclides</taxon>
    </lineage>
</organism>
<accession>A0ABN8IHC4</accession>
<evidence type="ECO:0000256" key="4">
    <source>
        <dbReference type="ARBA" id="ARBA00022692"/>
    </source>
</evidence>
<name>A0ABN8IHC4_9NEOP</name>
<evidence type="ECO:0000256" key="3">
    <source>
        <dbReference type="ARBA" id="ARBA00022475"/>
    </source>
</evidence>
<dbReference type="EMBL" id="OW152835">
    <property type="protein sequence ID" value="CAH2056127.1"/>
    <property type="molecule type" value="Genomic_DNA"/>
</dbReference>
<dbReference type="Proteomes" id="UP000837857">
    <property type="component" value="Chromosome 23"/>
</dbReference>
<evidence type="ECO:0000256" key="2">
    <source>
        <dbReference type="ARBA" id="ARBA00010532"/>
    </source>
</evidence>
<feature type="compositionally biased region" description="Basic and acidic residues" evidence="8">
    <location>
        <begin position="634"/>
        <end position="650"/>
    </location>
</feature>
<keyword evidence="11" id="KW-1185">Reference proteome</keyword>
<evidence type="ECO:0000313" key="10">
    <source>
        <dbReference type="EMBL" id="CAH2056127.1"/>
    </source>
</evidence>
<evidence type="ECO:0008006" key="12">
    <source>
        <dbReference type="Google" id="ProtNLM"/>
    </source>
</evidence>
<gene>
    <name evidence="10" type="ORF">IPOD504_LOCUS9392</name>
</gene>
<keyword evidence="3" id="KW-1003">Cell membrane</keyword>
<sequence>MKDLVQIWNRVAGKSYSSVNTAERELRDLSHNRLKRADIDAANGEDHYSECEGLNHKFNDDFDFTERKDAIINRLFERRKKGQVARQPKCLFILLMLGFFAVGTGCFILFLHPYDFFFSQKALLEDGGEIFEMWRKPEVKLYCRVYLFNITNAEEYMSGKDSKVNVQEVGPYVYQEGLEHEVLRFNDNGTLSAIPRHPLTWVEELSEGHKEDDILYLPHIALLSIANVVAKQSFMTRFGLNNLISLTNSQPLAKMTAREFMMGYKSELMTLGNTFMPGWIYFDKLGLIDRMYDFNGDFETIFTGTDDVTNSGLIDTYRGSTDLPQWDGKYCSNVQYASDGTKFKSGVTFNQSILFYRKSLCRAAPLIPVEKGVRSGLKGYMYTFPEHMLDNGKAIEENKCFCRRDKCLPEGLIDVADCYYSFPIALSYPHFYKGDDVLFSKVEGLNPNQEQHETRFWIQPDSGLPLDVSTKFQINMALDDLSAIKNSEKFSNMYLPLLWFDIRMYTLTPSLMQRFGLYLNVLPVVEKCAMYICFAIGAILILMTTYIVTFKIMFKSYDGNGRKCNFNFKSAHWIEQGKPGRTGRGTVYAPCEIPLTDSDSTDPCLQDACSTQSRIKELGSLLPDKVQGSVDSVKALRADRTKTPSRKDSLIESDSGESSAGVASENDDAYKSGDCRYLEVVDDGFDESSAMFPAGDGASRTPELHIHIG</sequence>
<evidence type="ECO:0000256" key="9">
    <source>
        <dbReference type="SAM" id="Phobius"/>
    </source>
</evidence>
<evidence type="ECO:0000256" key="6">
    <source>
        <dbReference type="ARBA" id="ARBA00023136"/>
    </source>
</evidence>
<proteinExistence type="inferred from homology"/>